<dbReference type="Pfam" id="PF13427">
    <property type="entry name" value="AadA_C"/>
    <property type="match status" value="1"/>
</dbReference>
<protein>
    <recommendedName>
        <fullName evidence="3">Aminoglycoside (3'') (9) adenylyltransferase</fullName>
        <ecNumber evidence="2">2.7.7.47</ecNumber>
    </recommendedName>
</protein>
<evidence type="ECO:0000256" key="3">
    <source>
        <dbReference type="ARBA" id="ARBA00035252"/>
    </source>
</evidence>
<sequence length="274" mass="29526">MTIHPLARRAADAHLAMIDTAAPGLIEALYLVGSAAMDDFRPAISDVDFVAVGRSRPDQAELAALSEAHARLAGDPSIPALDGIYVTWDDLRAGPLAVPDGPCVKQGRLIATGCHERHPATWSMLSASAVTVRGPLCAGTLIWRDPARLETWILATIETFWRPWLKRASERRSAESEAALEAAVVERVALGMCRLHYTLATGTVPSKSDAGLYGLITFPRKWHPIVDEALRIRREPAAPSLYRSPTDRRSDLLGFVRTVLADAAATGPNGSPPT</sequence>
<comment type="catalytic activity">
    <reaction evidence="4">
        <text>streptomycin + ATP = 3''-O-adenylylstreptomycin + diphosphate</text>
        <dbReference type="Rhea" id="RHEA:20245"/>
        <dbReference type="ChEBI" id="CHEBI:30616"/>
        <dbReference type="ChEBI" id="CHEBI:33019"/>
        <dbReference type="ChEBI" id="CHEBI:58007"/>
        <dbReference type="ChEBI" id="CHEBI:58605"/>
        <dbReference type="EC" id="2.7.7.47"/>
    </reaction>
</comment>
<evidence type="ECO:0000313" key="7">
    <source>
        <dbReference type="Proteomes" id="UP001404845"/>
    </source>
</evidence>
<dbReference type="EC" id="2.7.7.47" evidence="2"/>
<dbReference type="InterPro" id="IPR025184">
    <property type="entry name" value="AadA_C"/>
</dbReference>
<evidence type="ECO:0000259" key="5">
    <source>
        <dbReference type="Pfam" id="PF13427"/>
    </source>
</evidence>
<gene>
    <name evidence="6" type="ORF">PUR21_01305</name>
</gene>
<keyword evidence="1" id="KW-0808">Transferase</keyword>
<feature type="domain" description="Adenylyltransferase AadA C-terminal" evidence="5">
    <location>
        <begin position="188"/>
        <end position="239"/>
    </location>
</feature>
<evidence type="ECO:0000256" key="1">
    <source>
        <dbReference type="ARBA" id="ARBA00022679"/>
    </source>
</evidence>
<dbReference type="RefSeq" id="WP_200672106.1">
    <property type="nucleotide sequence ID" value="NZ_JACWCW010000108.1"/>
</dbReference>
<name>A0ABU9Z4P0_9HYPH</name>
<reference evidence="6 7" key="1">
    <citation type="journal article" date="2023" name="PLoS ONE">
        <title>Complete genome assembly of Hawai'i environmental nontuberculous mycobacteria reveals unexpected co-isolation with methylobacteria.</title>
        <authorList>
            <person name="Hendrix J."/>
            <person name="Epperson L.E."/>
            <person name="Tong E.I."/>
            <person name="Chan Y.L."/>
            <person name="Hasan N.A."/>
            <person name="Dawrs S.N."/>
            <person name="Norton G.J."/>
            <person name="Virdi R."/>
            <person name="Crooks J.L."/>
            <person name="Chan E.D."/>
            <person name="Honda J.R."/>
            <person name="Strong M."/>
        </authorList>
    </citation>
    <scope>NUCLEOTIDE SEQUENCE [LARGE SCALE GENOMIC DNA]</scope>
    <source>
        <strain evidence="6 7">NJH_HI01</strain>
    </source>
</reference>
<accession>A0ABU9Z4P0</accession>
<keyword evidence="7" id="KW-1185">Reference proteome</keyword>
<dbReference type="SUPFAM" id="SSF81301">
    <property type="entry name" value="Nucleotidyltransferase"/>
    <property type="match status" value="1"/>
</dbReference>
<dbReference type="EMBL" id="JAQYXL010000001">
    <property type="protein sequence ID" value="MEN3226321.1"/>
    <property type="molecule type" value="Genomic_DNA"/>
</dbReference>
<evidence type="ECO:0000256" key="4">
    <source>
        <dbReference type="ARBA" id="ARBA00048566"/>
    </source>
</evidence>
<dbReference type="InterPro" id="IPR043519">
    <property type="entry name" value="NT_sf"/>
</dbReference>
<evidence type="ECO:0000256" key="2">
    <source>
        <dbReference type="ARBA" id="ARBA00035126"/>
    </source>
</evidence>
<evidence type="ECO:0000313" key="6">
    <source>
        <dbReference type="EMBL" id="MEN3226321.1"/>
    </source>
</evidence>
<organism evidence="6 7">
    <name type="scientific">Methylorubrum rhodesianum</name>
    <dbReference type="NCBI Taxonomy" id="29427"/>
    <lineage>
        <taxon>Bacteria</taxon>
        <taxon>Pseudomonadati</taxon>
        <taxon>Pseudomonadota</taxon>
        <taxon>Alphaproteobacteria</taxon>
        <taxon>Hyphomicrobiales</taxon>
        <taxon>Methylobacteriaceae</taxon>
        <taxon>Methylorubrum</taxon>
    </lineage>
</organism>
<comment type="caution">
    <text evidence="6">The sequence shown here is derived from an EMBL/GenBank/DDBJ whole genome shotgun (WGS) entry which is preliminary data.</text>
</comment>
<proteinExistence type="predicted"/>
<dbReference type="Proteomes" id="UP001404845">
    <property type="component" value="Unassembled WGS sequence"/>
</dbReference>